<comment type="caution">
    <text evidence="9">The sequence shown here is derived from an EMBL/GenBank/DDBJ whole genome shotgun (WGS) entry which is preliminary data.</text>
</comment>
<evidence type="ECO:0000256" key="8">
    <source>
        <dbReference type="SAM" id="MobiDB-lite"/>
    </source>
</evidence>
<keyword evidence="7" id="KW-0325">Glycoprotein</keyword>
<evidence type="ECO:0000256" key="1">
    <source>
        <dbReference type="ARBA" id="ARBA00000032"/>
    </source>
</evidence>
<gene>
    <name evidence="9" type="ORF">HZH66_003030</name>
</gene>
<accession>A0A834KKQ7</accession>
<evidence type="ECO:0000256" key="5">
    <source>
        <dbReference type="ARBA" id="ARBA00022801"/>
    </source>
</evidence>
<dbReference type="CDD" id="cd07061">
    <property type="entry name" value="HP_HAP_like"/>
    <property type="match status" value="1"/>
</dbReference>
<evidence type="ECO:0000256" key="3">
    <source>
        <dbReference type="ARBA" id="ARBA00012646"/>
    </source>
</evidence>
<dbReference type="InterPro" id="IPR000560">
    <property type="entry name" value="His_Pase_clade-2"/>
</dbReference>
<dbReference type="GO" id="GO:0003993">
    <property type="term" value="F:acid phosphatase activity"/>
    <property type="evidence" value="ECO:0007669"/>
    <property type="project" value="UniProtKB-EC"/>
</dbReference>
<dbReference type="Pfam" id="PF00328">
    <property type="entry name" value="His_Phos_2"/>
    <property type="match status" value="1"/>
</dbReference>
<feature type="compositionally biased region" description="Basic and acidic residues" evidence="8">
    <location>
        <begin position="11"/>
        <end position="32"/>
    </location>
</feature>
<keyword evidence="6" id="KW-1015">Disulfide bond</keyword>
<evidence type="ECO:0000313" key="10">
    <source>
        <dbReference type="Proteomes" id="UP000614350"/>
    </source>
</evidence>
<name>A0A834KKQ7_VESVU</name>
<evidence type="ECO:0000256" key="2">
    <source>
        <dbReference type="ARBA" id="ARBA00005375"/>
    </source>
</evidence>
<dbReference type="AlphaFoldDB" id="A0A834KKQ7"/>
<dbReference type="InterPro" id="IPR050645">
    <property type="entry name" value="Histidine_acid_phosphatase"/>
</dbReference>
<evidence type="ECO:0000256" key="7">
    <source>
        <dbReference type="ARBA" id="ARBA00023180"/>
    </source>
</evidence>
<protein>
    <recommendedName>
        <fullName evidence="3">acid phosphatase</fullName>
        <ecNumber evidence="3">3.1.3.2</ecNumber>
    </recommendedName>
</protein>
<feature type="region of interest" description="Disordered" evidence="8">
    <location>
        <begin position="1"/>
        <end position="32"/>
    </location>
</feature>
<evidence type="ECO:0000256" key="4">
    <source>
        <dbReference type="ARBA" id="ARBA00022729"/>
    </source>
</evidence>
<keyword evidence="10" id="KW-1185">Reference proteome</keyword>
<organism evidence="9 10">
    <name type="scientific">Vespula vulgaris</name>
    <name type="common">Yellow jacket</name>
    <name type="synonym">Wasp</name>
    <dbReference type="NCBI Taxonomy" id="7454"/>
    <lineage>
        <taxon>Eukaryota</taxon>
        <taxon>Metazoa</taxon>
        <taxon>Ecdysozoa</taxon>
        <taxon>Arthropoda</taxon>
        <taxon>Hexapoda</taxon>
        <taxon>Insecta</taxon>
        <taxon>Pterygota</taxon>
        <taxon>Neoptera</taxon>
        <taxon>Endopterygota</taxon>
        <taxon>Hymenoptera</taxon>
        <taxon>Apocrita</taxon>
        <taxon>Aculeata</taxon>
        <taxon>Vespoidea</taxon>
        <taxon>Vespidae</taxon>
        <taxon>Vespinae</taxon>
        <taxon>Vespula</taxon>
    </lineage>
</organism>
<dbReference type="Proteomes" id="UP000614350">
    <property type="component" value="Unassembled WGS sequence"/>
</dbReference>
<proteinExistence type="inferred from homology"/>
<dbReference type="InterPro" id="IPR029033">
    <property type="entry name" value="His_PPase_superfam"/>
</dbReference>
<keyword evidence="4" id="KW-0732">Signal</keyword>
<dbReference type="EMBL" id="JACSEA010000002">
    <property type="protein sequence ID" value="KAF7408493.1"/>
    <property type="molecule type" value="Genomic_DNA"/>
</dbReference>
<dbReference type="PANTHER" id="PTHR11567">
    <property type="entry name" value="ACID PHOSPHATASE-RELATED"/>
    <property type="match status" value="1"/>
</dbReference>
<dbReference type="PROSITE" id="PS00616">
    <property type="entry name" value="HIS_ACID_PHOSPHAT_1"/>
    <property type="match status" value="1"/>
</dbReference>
<dbReference type="SUPFAM" id="SSF53254">
    <property type="entry name" value="Phosphoglycerate mutase-like"/>
    <property type="match status" value="1"/>
</dbReference>
<evidence type="ECO:0000256" key="6">
    <source>
        <dbReference type="ARBA" id="ARBA00023157"/>
    </source>
</evidence>
<dbReference type="EC" id="3.1.3.2" evidence="3"/>
<keyword evidence="5" id="KW-0378">Hydrolase</keyword>
<dbReference type="InterPro" id="IPR033379">
    <property type="entry name" value="Acid_Pase_AS"/>
</dbReference>
<sequence>MRLGASCGMVDTERDQKGGEDERFKAGESRSRNDMEREREGLIIIAICINAKEPELRLVNVVFRHGDRTPNKELYPNDPYKAYDFYPMGFGELTNNGKKRAYELGQFLRSRYKNFLSDIYTPELITTRTTDYSRTKMSLLLVLAGLFPPNNIQKWNNDLNWQPIPIKYDPWIKDNILLTTDCPLYIKEYQRVLKTPEVIQKMNEFSEMNSNLTKWSGKNISTPLDMYSLYNVLMAEWMMNLPLPEWTHSVFPDGQLKDGIIYSYEVSNSNAKLKRLFGGPLLKKMVEDMLASKDGKLIKRKMNLYSGHETNIGSMLNVLNVYKPHLPNFSSAVILELLQANQTYYVKVVHYTGIPPKAVELQIPNCQVLCPFDEFMEIIASVLPSNEEIICDKTQTNM</sequence>
<comment type="catalytic activity">
    <reaction evidence="1">
        <text>a phosphate monoester + H2O = an alcohol + phosphate</text>
        <dbReference type="Rhea" id="RHEA:15017"/>
        <dbReference type="ChEBI" id="CHEBI:15377"/>
        <dbReference type="ChEBI" id="CHEBI:30879"/>
        <dbReference type="ChEBI" id="CHEBI:43474"/>
        <dbReference type="ChEBI" id="CHEBI:67140"/>
        <dbReference type="EC" id="3.1.3.2"/>
    </reaction>
</comment>
<evidence type="ECO:0000313" key="9">
    <source>
        <dbReference type="EMBL" id="KAF7408493.1"/>
    </source>
</evidence>
<comment type="similarity">
    <text evidence="2">Belongs to the histidine acid phosphatase family.</text>
</comment>
<dbReference type="PANTHER" id="PTHR11567:SF211">
    <property type="entry name" value="PROSTATIC ACID PHOSPHATASE"/>
    <property type="match status" value="1"/>
</dbReference>
<dbReference type="Gene3D" id="3.40.50.1240">
    <property type="entry name" value="Phosphoglycerate mutase-like"/>
    <property type="match status" value="1"/>
</dbReference>
<reference evidence="9" key="1">
    <citation type="journal article" date="2020" name="G3 (Bethesda)">
        <title>High-Quality Assemblies for Three Invasive Social Wasps from the &lt;i&gt;Vespula&lt;/i&gt; Genus.</title>
        <authorList>
            <person name="Harrop T.W.R."/>
            <person name="Guhlin J."/>
            <person name="McLaughlin G.M."/>
            <person name="Permina E."/>
            <person name="Stockwell P."/>
            <person name="Gilligan J."/>
            <person name="Le Lec M.F."/>
            <person name="Gruber M.A.M."/>
            <person name="Quinn O."/>
            <person name="Lovegrove M."/>
            <person name="Duncan E.J."/>
            <person name="Remnant E.J."/>
            <person name="Van Eeckhoven J."/>
            <person name="Graham B."/>
            <person name="Knapp R.A."/>
            <person name="Langford K.W."/>
            <person name="Kronenberg Z."/>
            <person name="Press M.O."/>
            <person name="Eacker S.M."/>
            <person name="Wilson-Rankin E.E."/>
            <person name="Purcell J."/>
            <person name="Lester P.J."/>
            <person name="Dearden P.K."/>
        </authorList>
    </citation>
    <scope>NUCLEOTIDE SEQUENCE</scope>
    <source>
        <strain evidence="9">Marl-1</strain>
    </source>
</reference>